<comment type="caution">
    <text evidence="1">The sequence shown here is derived from an EMBL/GenBank/DDBJ whole genome shotgun (WGS) entry which is preliminary data.</text>
</comment>
<organism evidence="1 2">
    <name type="scientific">Candidatus Syntrophosphaera thermopropionivorans</name>
    <dbReference type="NCBI Taxonomy" id="2593015"/>
    <lineage>
        <taxon>Bacteria</taxon>
        <taxon>Pseudomonadati</taxon>
        <taxon>Candidatus Cloacimonadota</taxon>
        <taxon>Candidatus Cloacimonadia</taxon>
        <taxon>Candidatus Cloacimonadales</taxon>
        <taxon>Candidatus Cloacimonadaceae</taxon>
        <taxon>Candidatus Syntrophosphaera</taxon>
    </lineage>
</organism>
<accession>A0AC61QIA7</accession>
<evidence type="ECO:0000313" key="2">
    <source>
        <dbReference type="Proteomes" id="UP000294588"/>
    </source>
</evidence>
<proteinExistence type="predicted"/>
<dbReference type="EMBL" id="SMOG01000021">
    <property type="protein sequence ID" value="TDF72672.1"/>
    <property type="molecule type" value="Genomic_DNA"/>
</dbReference>
<name>A0AC61QIA7_9BACT</name>
<evidence type="ECO:0000313" key="1">
    <source>
        <dbReference type="EMBL" id="TDF72672.1"/>
    </source>
</evidence>
<protein>
    <submittedName>
        <fullName evidence="1">DUF512 domain-containing protein</fullName>
    </submittedName>
</protein>
<keyword evidence="2" id="KW-1185">Reference proteome</keyword>
<sequence>MSLKISAVQPRSLAHKAGIKKGDTIISINSMPINDFFDLEYYSNDYQLDFELLDTEGEPKFITIERVNGKTLGIEPEPHNVRICRNHCIFCFVDQMPPKMRQSLYVKDDDYLFSYVFGNYITLNNLESMDINRIVNQHISPLYVSVHTTNPALRQKMMRYKENYDIVKTLMELSQKGIEFHLQIVAVPGYNCGEELEKTLETLLNESIAALSIGIVPVGLTGFREHLTPLSPFNSDLALETLKIIDRYREKSPIIYGADELFLLTETPIPEADYYGDFPQLENGIGMLRLTLMNYEKKRKSFIKELDKAGGNFLLLTSTLANTVLQEIADDLNNHLKQTSVKVQPIRNNFFGGYVGVSGLLTASDILSQVQPFPQESIIIPENLFNTDGLTLDDVSQLELHDKLQVPILIVDPYFEDWEWI</sequence>
<dbReference type="Proteomes" id="UP000294588">
    <property type="component" value="Unassembled WGS sequence"/>
</dbReference>
<gene>
    <name evidence="1" type="ORF">E0946_05940</name>
</gene>
<reference evidence="1" key="1">
    <citation type="submission" date="2019-03" db="EMBL/GenBank/DDBJ databases">
        <title>Candidatus Syntrophosphaera thermopropionivorans: a novel player in syntrophic propionate oxidation during anaerobic digestion.</title>
        <authorList>
            <person name="Dyksma S."/>
        </authorList>
    </citation>
    <scope>NUCLEOTIDE SEQUENCE</scope>
    <source>
        <strain evidence="1">W5</strain>
    </source>
</reference>